<dbReference type="Pfam" id="PF00072">
    <property type="entry name" value="Response_reg"/>
    <property type="match status" value="1"/>
</dbReference>
<gene>
    <name evidence="6" type="ORF">ACFOWM_00660</name>
</gene>
<keyword evidence="1 3" id="KW-0597">Phosphoprotein</keyword>
<keyword evidence="2" id="KW-0238">DNA-binding</keyword>
<dbReference type="RefSeq" id="WP_379705598.1">
    <property type="nucleotide sequence ID" value="NZ_JBHSCZ010000001.1"/>
</dbReference>
<proteinExistence type="predicted"/>
<dbReference type="InterPro" id="IPR039420">
    <property type="entry name" value="WalR-like"/>
</dbReference>
<dbReference type="Proteomes" id="UP001595907">
    <property type="component" value="Unassembled WGS sequence"/>
</dbReference>
<feature type="domain" description="Response regulatory" evidence="5">
    <location>
        <begin position="3"/>
        <end position="120"/>
    </location>
</feature>
<evidence type="ECO:0000313" key="7">
    <source>
        <dbReference type="Proteomes" id="UP001595907"/>
    </source>
</evidence>
<dbReference type="EMBL" id="JBHSCZ010000001">
    <property type="protein sequence ID" value="MFC4261373.1"/>
    <property type="molecule type" value="Genomic_DNA"/>
</dbReference>
<dbReference type="SUPFAM" id="SSF46894">
    <property type="entry name" value="C-terminal effector domain of the bipartite response regulators"/>
    <property type="match status" value="1"/>
</dbReference>
<dbReference type="Gene3D" id="3.40.50.2300">
    <property type="match status" value="1"/>
</dbReference>
<dbReference type="CDD" id="cd06170">
    <property type="entry name" value="LuxR_C_like"/>
    <property type="match status" value="1"/>
</dbReference>
<dbReference type="InterPro" id="IPR001789">
    <property type="entry name" value="Sig_transdc_resp-reg_receiver"/>
</dbReference>
<dbReference type="SUPFAM" id="SSF52172">
    <property type="entry name" value="CheY-like"/>
    <property type="match status" value="1"/>
</dbReference>
<evidence type="ECO:0000259" key="5">
    <source>
        <dbReference type="PROSITE" id="PS50110"/>
    </source>
</evidence>
<accession>A0ABV8QPP8</accession>
<keyword evidence="7" id="KW-1185">Reference proteome</keyword>
<dbReference type="SMART" id="SM00448">
    <property type="entry name" value="REC"/>
    <property type="match status" value="1"/>
</dbReference>
<dbReference type="PROSITE" id="PS50043">
    <property type="entry name" value="HTH_LUXR_2"/>
    <property type="match status" value="1"/>
</dbReference>
<organism evidence="6 7">
    <name type="scientific">Ferruginibacter yonginensis</name>
    <dbReference type="NCBI Taxonomy" id="1310416"/>
    <lineage>
        <taxon>Bacteria</taxon>
        <taxon>Pseudomonadati</taxon>
        <taxon>Bacteroidota</taxon>
        <taxon>Chitinophagia</taxon>
        <taxon>Chitinophagales</taxon>
        <taxon>Chitinophagaceae</taxon>
        <taxon>Ferruginibacter</taxon>
    </lineage>
</organism>
<dbReference type="InterPro" id="IPR016032">
    <property type="entry name" value="Sig_transdc_resp-reg_C-effctor"/>
</dbReference>
<sequence length="210" mass="23896">MIRVGIVDDHQLFVKSLSLMLATFKDVEVSIEANSGADLQQQLHPNTLPDIILLDVNMPIMNGVETAKWVTANFPTIKLVALSMNNDDNDIINMIKAGCCAYLLKDTHPNELEKALIDIHQKGFYHSDMSNINFRRILQIQQQASIQLTERELQFLQYACSDLTYKNIASLMNVSESRVDAYRERLFEKLQVQSRVGLCLEAVRKKLISL</sequence>
<feature type="domain" description="HTH luxR-type" evidence="4">
    <location>
        <begin position="141"/>
        <end position="206"/>
    </location>
</feature>
<dbReference type="PANTHER" id="PTHR43214:SF43">
    <property type="entry name" value="TWO-COMPONENT RESPONSE REGULATOR"/>
    <property type="match status" value="1"/>
</dbReference>
<dbReference type="InterPro" id="IPR058245">
    <property type="entry name" value="NreC/VraR/RcsB-like_REC"/>
</dbReference>
<protein>
    <submittedName>
        <fullName evidence="6">Response regulator</fullName>
    </submittedName>
</protein>
<comment type="caution">
    <text evidence="6">The sequence shown here is derived from an EMBL/GenBank/DDBJ whole genome shotgun (WGS) entry which is preliminary data.</text>
</comment>
<dbReference type="SMART" id="SM00421">
    <property type="entry name" value="HTH_LUXR"/>
    <property type="match status" value="1"/>
</dbReference>
<dbReference type="PROSITE" id="PS50110">
    <property type="entry name" value="RESPONSE_REGULATORY"/>
    <property type="match status" value="1"/>
</dbReference>
<dbReference type="PANTHER" id="PTHR43214">
    <property type="entry name" value="TWO-COMPONENT RESPONSE REGULATOR"/>
    <property type="match status" value="1"/>
</dbReference>
<dbReference type="Pfam" id="PF00196">
    <property type="entry name" value="GerE"/>
    <property type="match status" value="1"/>
</dbReference>
<evidence type="ECO:0000256" key="2">
    <source>
        <dbReference type="ARBA" id="ARBA00023125"/>
    </source>
</evidence>
<evidence type="ECO:0000256" key="1">
    <source>
        <dbReference type="ARBA" id="ARBA00022553"/>
    </source>
</evidence>
<feature type="modified residue" description="4-aspartylphosphate" evidence="3">
    <location>
        <position position="55"/>
    </location>
</feature>
<evidence type="ECO:0000259" key="4">
    <source>
        <dbReference type="PROSITE" id="PS50043"/>
    </source>
</evidence>
<dbReference type="InterPro" id="IPR000792">
    <property type="entry name" value="Tscrpt_reg_LuxR_C"/>
</dbReference>
<evidence type="ECO:0000256" key="3">
    <source>
        <dbReference type="PROSITE-ProRule" id="PRU00169"/>
    </source>
</evidence>
<dbReference type="CDD" id="cd17535">
    <property type="entry name" value="REC_NarL-like"/>
    <property type="match status" value="1"/>
</dbReference>
<evidence type="ECO:0000313" key="6">
    <source>
        <dbReference type="EMBL" id="MFC4261373.1"/>
    </source>
</evidence>
<dbReference type="InterPro" id="IPR011006">
    <property type="entry name" value="CheY-like_superfamily"/>
</dbReference>
<name>A0ABV8QPP8_9BACT</name>
<reference evidence="7" key="1">
    <citation type="journal article" date="2019" name="Int. J. Syst. Evol. Microbiol.">
        <title>The Global Catalogue of Microorganisms (GCM) 10K type strain sequencing project: providing services to taxonomists for standard genome sequencing and annotation.</title>
        <authorList>
            <consortium name="The Broad Institute Genomics Platform"/>
            <consortium name="The Broad Institute Genome Sequencing Center for Infectious Disease"/>
            <person name="Wu L."/>
            <person name="Ma J."/>
        </authorList>
    </citation>
    <scope>NUCLEOTIDE SEQUENCE [LARGE SCALE GENOMIC DNA]</scope>
    <source>
        <strain evidence="7">CECT 8289</strain>
    </source>
</reference>